<evidence type="ECO:0000256" key="6">
    <source>
        <dbReference type="ARBA" id="ARBA00023316"/>
    </source>
</evidence>
<dbReference type="SUPFAM" id="SSF47090">
    <property type="entry name" value="PGBD-like"/>
    <property type="match status" value="1"/>
</dbReference>
<dbReference type="InterPro" id="IPR005490">
    <property type="entry name" value="LD_TPept_cat_dom"/>
</dbReference>
<dbReference type="UniPathway" id="UPA00219"/>
<dbReference type="PROSITE" id="PS51257">
    <property type="entry name" value="PROKAR_LIPOPROTEIN"/>
    <property type="match status" value="1"/>
</dbReference>
<dbReference type="RefSeq" id="WP_143775965.1">
    <property type="nucleotide sequence ID" value="NZ_VKKU01000001.1"/>
</dbReference>
<name>A0A553WK03_9SPHN</name>
<dbReference type="SUPFAM" id="SSF141523">
    <property type="entry name" value="L,D-transpeptidase catalytic domain-like"/>
    <property type="match status" value="1"/>
</dbReference>
<evidence type="ECO:0000313" key="10">
    <source>
        <dbReference type="Proteomes" id="UP000320160"/>
    </source>
</evidence>
<dbReference type="GO" id="GO:0071555">
    <property type="term" value="P:cell wall organization"/>
    <property type="evidence" value="ECO:0007669"/>
    <property type="project" value="UniProtKB-UniRule"/>
</dbReference>
<dbReference type="AlphaFoldDB" id="A0A553WK03"/>
<keyword evidence="10" id="KW-1185">Reference proteome</keyword>
<dbReference type="PANTHER" id="PTHR30582">
    <property type="entry name" value="L,D-TRANSPEPTIDASE"/>
    <property type="match status" value="1"/>
</dbReference>
<dbReference type="InterPro" id="IPR036366">
    <property type="entry name" value="PGBDSf"/>
</dbReference>
<dbReference type="PANTHER" id="PTHR30582:SF30">
    <property type="entry name" value="BLR4375 PROTEIN"/>
    <property type="match status" value="1"/>
</dbReference>
<keyword evidence="4 7" id="KW-0133">Cell shape</keyword>
<dbReference type="GO" id="GO:0018104">
    <property type="term" value="P:peptidoglycan-protein cross-linking"/>
    <property type="evidence" value="ECO:0007669"/>
    <property type="project" value="TreeGrafter"/>
</dbReference>
<dbReference type="GO" id="GO:0071972">
    <property type="term" value="F:peptidoglycan L,D-transpeptidase activity"/>
    <property type="evidence" value="ECO:0007669"/>
    <property type="project" value="TreeGrafter"/>
</dbReference>
<dbReference type="GO" id="GO:0008360">
    <property type="term" value="P:regulation of cell shape"/>
    <property type="evidence" value="ECO:0007669"/>
    <property type="project" value="UniProtKB-UniRule"/>
</dbReference>
<evidence type="ECO:0000256" key="3">
    <source>
        <dbReference type="ARBA" id="ARBA00022679"/>
    </source>
</evidence>
<evidence type="ECO:0000259" key="8">
    <source>
        <dbReference type="PROSITE" id="PS52029"/>
    </source>
</evidence>
<dbReference type="InterPro" id="IPR038063">
    <property type="entry name" value="Transpep_catalytic_dom"/>
</dbReference>
<feature type="active site" description="Nucleophile" evidence="7">
    <location>
        <position position="334"/>
    </location>
</feature>
<keyword evidence="5 7" id="KW-0573">Peptidoglycan synthesis</keyword>
<proteinExistence type="inferred from homology"/>
<dbReference type="Gene3D" id="2.40.440.10">
    <property type="entry name" value="L,D-transpeptidase catalytic domain-like"/>
    <property type="match status" value="1"/>
</dbReference>
<dbReference type="PROSITE" id="PS52029">
    <property type="entry name" value="LD_TPASE"/>
    <property type="match status" value="1"/>
</dbReference>
<evidence type="ECO:0000313" key="9">
    <source>
        <dbReference type="EMBL" id="TSB05049.1"/>
    </source>
</evidence>
<comment type="caution">
    <text evidence="9">The sequence shown here is derived from an EMBL/GenBank/DDBJ whole genome shotgun (WGS) entry which is preliminary data.</text>
</comment>
<evidence type="ECO:0000256" key="7">
    <source>
        <dbReference type="PROSITE-ProRule" id="PRU01373"/>
    </source>
</evidence>
<accession>A0A553WK03</accession>
<keyword evidence="3" id="KW-0808">Transferase</keyword>
<comment type="similarity">
    <text evidence="2">Belongs to the YkuD family.</text>
</comment>
<dbReference type="OrthoDB" id="9787225at2"/>
<dbReference type="CDD" id="cd16913">
    <property type="entry name" value="YkuD_like"/>
    <property type="match status" value="1"/>
</dbReference>
<organism evidence="9 10">
    <name type="scientific">Sphingorhabdus contaminans</name>
    <dbReference type="NCBI Taxonomy" id="1343899"/>
    <lineage>
        <taxon>Bacteria</taxon>
        <taxon>Pseudomonadati</taxon>
        <taxon>Pseudomonadota</taxon>
        <taxon>Alphaproteobacteria</taxon>
        <taxon>Sphingomonadales</taxon>
        <taxon>Sphingomonadaceae</taxon>
        <taxon>Sphingorhabdus</taxon>
    </lineage>
</organism>
<reference evidence="9 10" key="1">
    <citation type="submission" date="2019-07" db="EMBL/GenBank/DDBJ databases">
        <authorList>
            <person name="Park M."/>
        </authorList>
    </citation>
    <scope>NUCLEOTIDE SEQUENCE [LARGE SCALE GENOMIC DNA]</scope>
    <source>
        <strain evidence="9 10">KCTC32445</strain>
    </source>
</reference>
<protein>
    <submittedName>
        <fullName evidence="9">Murein L,D-transpeptidase</fullName>
    </submittedName>
</protein>
<gene>
    <name evidence="9" type="ORF">FOM92_06605</name>
</gene>
<sequence>MRSFALVVAIVLLAGCGNKDRDKDKEAGSPQGRTEALTNADSLEFVEVSNDTPLYVPGLDMLQIQVVLDRIGFSPGVIDGKDGQSLSLAIGEFQRANELDQTGELDTATKAAMSKFLVPATRLVRIPAAFAKGPFVGNFPDKPEDQAKLRTLGYRDMIEALAERFHTTPDTLIALNPEQTDFAAGTVLRVPNIADVVITPLNNDERGWTGTLQKLGVASGQPRVDKVVVDKSDGILRAYGTDDKLIASFPATMGSKHDPLPLGTWKIKGVARNPEFHYNPELFWDVKDSEDKLLLPPGPNGPVGVVWIDLSKPHYGIHGTNEPQTIGRAESHGCVRLTNWDAAKLAGMVKPGVTVIFEK</sequence>
<feature type="active site" description="Proton donor/acceptor" evidence="7">
    <location>
        <position position="318"/>
    </location>
</feature>
<dbReference type="GO" id="GO:0016740">
    <property type="term" value="F:transferase activity"/>
    <property type="evidence" value="ECO:0007669"/>
    <property type="project" value="UniProtKB-KW"/>
</dbReference>
<dbReference type="EMBL" id="VKKU01000001">
    <property type="protein sequence ID" value="TSB05049.1"/>
    <property type="molecule type" value="Genomic_DNA"/>
</dbReference>
<evidence type="ECO:0000256" key="5">
    <source>
        <dbReference type="ARBA" id="ARBA00022984"/>
    </source>
</evidence>
<comment type="pathway">
    <text evidence="1 7">Cell wall biogenesis; peptidoglycan biosynthesis.</text>
</comment>
<feature type="domain" description="L,D-TPase catalytic" evidence="8">
    <location>
        <begin position="225"/>
        <end position="358"/>
    </location>
</feature>
<dbReference type="Pfam" id="PF03734">
    <property type="entry name" value="YkuD"/>
    <property type="match status" value="1"/>
</dbReference>
<keyword evidence="6 7" id="KW-0961">Cell wall biogenesis/degradation</keyword>
<evidence type="ECO:0000256" key="4">
    <source>
        <dbReference type="ARBA" id="ARBA00022960"/>
    </source>
</evidence>
<evidence type="ECO:0000256" key="2">
    <source>
        <dbReference type="ARBA" id="ARBA00005992"/>
    </source>
</evidence>
<evidence type="ECO:0000256" key="1">
    <source>
        <dbReference type="ARBA" id="ARBA00004752"/>
    </source>
</evidence>
<dbReference type="Pfam" id="PF01471">
    <property type="entry name" value="PG_binding_1"/>
    <property type="match status" value="1"/>
</dbReference>
<dbReference type="InterPro" id="IPR036365">
    <property type="entry name" value="PGBD-like_sf"/>
</dbReference>
<dbReference type="Proteomes" id="UP000320160">
    <property type="component" value="Unassembled WGS sequence"/>
</dbReference>
<dbReference type="GO" id="GO:0005576">
    <property type="term" value="C:extracellular region"/>
    <property type="evidence" value="ECO:0007669"/>
    <property type="project" value="TreeGrafter"/>
</dbReference>
<dbReference type="Gene3D" id="1.10.101.10">
    <property type="entry name" value="PGBD-like superfamily/PGBD"/>
    <property type="match status" value="1"/>
</dbReference>
<dbReference type="InterPro" id="IPR002477">
    <property type="entry name" value="Peptidoglycan-bd-like"/>
</dbReference>
<dbReference type="InterPro" id="IPR050979">
    <property type="entry name" value="LD-transpeptidase"/>
</dbReference>